<feature type="domain" description="SseB protein N-terminal" evidence="2">
    <location>
        <begin position="45"/>
        <end position="169"/>
    </location>
</feature>
<reference evidence="3 4" key="1">
    <citation type="submission" date="2022-11" db="EMBL/GenBank/DDBJ databases">
        <title>Anaerobic phenanthrene biodegradation by a DNRA strain PheN6.</title>
        <authorList>
            <person name="Zhang Z."/>
        </authorList>
    </citation>
    <scope>NUCLEOTIDE SEQUENCE [LARGE SCALE GENOMIC DNA]</scope>
    <source>
        <strain evidence="3 4">PheN6</strain>
    </source>
</reference>
<dbReference type="InterPro" id="IPR009839">
    <property type="entry name" value="SseB_N"/>
</dbReference>
<evidence type="ECO:0000313" key="4">
    <source>
        <dbReference type="Proteomes" id="UP001150259"/>
    </source>
</evidence>
<evidence type="ECO:0000259" key="2">
    <source>
        <dbReference type="Pfam" id="PF07179"/>
    </source>
</evidence>
<gene>
    <name evidence="3" type="ORF">OO014_17795</name>
</gene>
<accession>A0ABT5GN67</accession>
<sequence length="262" mass="27196">MARSRPHGHVDHEGRPSDSVGQAWSGKAIPTPGFSDDRGEADPDLVAALHACAADPRAALESQLMARVAAARWLVPVVAVPTEVDEHGGLVTDTRSEMAAVVLTAPDGRRALPMFTSLEALAAWDPEARPVPVAASAAAQSAITESCDALLVDLASPHATVLRASMVWALAQERAWVPAHLDDHVARAVAAAVAEEQLVTGHRLEGGSPAGAGVLRVVLQLPPGLGQDAVSEVATRIGERIATDGETRARIDALTFALEAAT</sequence>
<dbReference type="Pfam" id="PF07179">
    <property type="entry name" value="SseB"/>
    <property type="match status" value="1"/>
</dbReference>
<evidence type="ECO:0000313" key="3">
    <source>
        <dbReference type="EMBL" id="MDC5699106.1"/>
    </source>
</evidence>
<dbReference type="RefSeq" id="WP_272463665.1">
    <property type="nucleotide sequence ID" value="NZ_JAPFQL010000108.1"/>
</dbReference>
<comment type="caution">
    <text evidence="3">The sequence shown here is derived from an EMBL/GenBank/DDBJ whole genome shotgun (WGS) entry which is preliminary data.</text>
</comment>
<organism evidence="3 4">
    <name type="scientific">Intrasporangium calvum</name>
    <dbReference type="NCBI Taxonomy" id="53358"/>
    <lineage>
        <taxon>Bacteria</taxon>
        <taxon>Bacillati</taxon>
        <taxon>Actinomycetota</taxon>
        <taxon>Actinomycetes</taxon>
        <taxon>Micrococcales</taxon>
        <taxon>Intrasporangiaceae</taxon>
        <taxon>Intrasporangium</taxon>
    </lineage>
</organism>
<protein>
    <submittedName>
        <fullName evidence="3">SseB family protein</fullName>
    </submittedName>
</protein>
<evidence type="ECO:0000256" key="1">
    <source>
        <dbReference type="SAM" id="MobiDB-lite"/>
    </source>
</evidence>
<feature type="region of interest" description="Disordered" evidence="1">
    <location>
        <begin position="1"/>
        <end position="41"/>
    </location>
</feature>
<name>A0ABT5GN67_9MICO</name>
<dbReference type="EMBL" id="JAPFQL010000108">
    <property type="protein sequence ID" value="MDC5699106.1"/>
    <property type="molecule type" value="Genomic_DNA"/>
</dbReference>
<dbReference type="Proteomes" id="UP001150259">
    <property type="component" value="Unassembled WGS sequence"/>
</dbReference>
<proteinExistence type="predicted"/>
<keyword evidence="4" id="KW-1185">Reference proteome</keyword>